<evidence type="ECO:0000313" key="1">
    <source>
        <dbReference type="EMBL" id="GGY65308.1"/>
    </source>
</evidence>
<dbReference type="Proteomes" id="UP000601597">
    <property type="component" value="Unassembled WGS sequence"/>
</dbReference>
<dbReference type="Gene3D" id="3.40.50.300">
    <property type="entry name" value="P-loop containing nucleotide triphosphate hydrolases"/>
    <property type="match status" value="1"/>
</dbReference>
<protein>
    <submittedName>
        <fullName evidence="1">CDP-6-deoxy-delta-3,4-glucoseen reductase</fullName>
    </submittedName>
</protein>
<dbReference type="PIRSF" id="PIRSF037290">
    <property type="entry name" value="UCP037290"/>
    <property type="match status" value="1"/>
</dbReference>
<organism evidence="1 2">
    <name type="scientific">Marinobacter zhanjiangensis</name>
    <dbReference type="NCBI Taxonomy" id="578215"/>
    <lineage>
        <taxon>Bacteria</taxon>
        <taxon>Pseudomonadati</taxon>
        <taxon>Pseudomonadota</taxon>
        <taxon>Gammaproteobacteria</taxon>
        <taxon>Pseudomonadales</taxon>
        <taxon>Marinobacteraceae</taxon>
        <taxon>Marinobacter</taxon>
    </lineage>
</organism>
<dbReference type="InterPro" id="IPR027417">
    <property type="entry name" value="P-loop_NTPase"/>
</dbReference>
<dbReference type="NCBIfam" id="NF033429">
    <property type="entry name" value="ImuA_translesion"/>
    <property type="match status" value="1"/>
</dbReference>
<keyword evidence="2" id="KW-1185">Reference proteome</keyword>
<sequence length="232" mass="25338">MSDLLNTLLDDARLWRGHRQFATIPDPEQTGFEALDNQLDGLGWPRGALSECLLDAPGIGELQLVLPLLRRVTTRKQTVFWVNPPLTPYAPALAREGVDLDQLIMVRADTRPDLLWTLENCLRSPVTGLVMAWPDTLAARDVRRLQLAAEAGHGSCILFQSRRQACQSSPAALRLALEPDHQLGLRIHVLKRRGGWPGQGCTLPLQARSGCVAQEGSALVIRGPWSGGPAPG</sequence>
<dbReference type="InterPro" id="IPR047610">
    <property type="entry name" value="ImuA_translesion"/>
</dbReference>
<accession>A0ABQ3AVL6</accession>
<name>A0ABQ3AVL6_9GAMM</name>
<dbReference type="SUPFAM" id="SSF52540">
    <property type="entry name" value="P-loop containing nucleoside triphosphate hydrolases"/>
    <property type="match status" value="1"/>
</dbReference>
<reference evidence="2" key="1">
    <citation type="journal article" date="2019" name="Int. J. Syst. Evol. Microbiol.">
        <title>The Global Catalogue of Microorganisms (GCM) 10K type strain sequencing project: providing services to taxonomists for standard genome sequencing and annotation.</title>
        <authorList>
            <consortium name="The Broad Institute Genomics Platform"/>
            <consortium name="The Broad Institute Genome Sequencing Center for Infectious Disease"/>
            <person name="Wu L."/>
            <person name="Ma J."/>
        </authorList>
    </citation>
    <scope>NUCLEOTIDE SEQUENCE [LARGE SCALE GENOMIC DNA]</scope>
    <source>
        <strain evidence="2">KCTC 22280</strain>
    </source>
</reference>
<gene>
    <name evidence="1" type="ORF">GCM10007071_10070</name>
</gene>
<dbReference type="InterPro" id="IPR017166">
    <property type="entry name" value="UCP037290"/>
</dbReference>
<proteinExistence type="predicted"/>
<dbReference type="RefSeq" id="WP_189573752.1">
    <property type="nucleotide sequence ID" value="NZ_BMXV01000002.1"/>
</dbReference>
<evidence type="ECO:0000313" key="2">
    <source>
        <dbReference type="Proteomes" id="UP000601597"/>
    </source>
</evidence>
<dbReference type="EMBL" id="BMXV01000002">
    <property type="protein sequence ID" value="GGY65308.1"/>
    <property type="molecule type" value="Genomic_DNA"/>
</dbReference>
<comment type="caution">
    <text evidence="1">The sequence shown here is derived from an EMBL/GenBank/DDBJ whole genome shotgun (WGS) entry which is preliminary data.</text>
</comment>